<evidence type="ECO:0000256" key="5">
    <source>
        <dbReference type="SAM" id="Phobius"/>
    </source>
</evidence>
<keyword evidence="8" id="KW-1185">Reference proteome</keyword>
<evidence type="ECO:0000256" key="2">
    <source>
        <dbReference type="ARBA" id="ARBA00022692"/>
    </source>
</evidence>
<proteinExistence type="predicted"/>
<reference evidence="6" key="3">
    <citation type="submission" date="2018-07" db="EMBL/GenBank/DDBJ databases">
        <title>WGS assembly of Glycine max.</title>
        <authorList>
            <person name="Schmutz J."/>
            <person name="Cannon S."/>
            <person name="Schlueter J."/>
            <person name="Ma J."/>
            <person name="Mitros T."/>
            <person name="Nelson W."/>
            <person name="Hyten D."/>
            <person name="Song Q."/>
            <person name="Thelen J."/>
            <person name="Cheng J."/>
            <person name="Xu D."/>
            <person name="Hellsten U."/>
            <person name="May G."/>
            <person name="Yu Y."/>
            <person name="Sakurai T."/>
            <person name="Umezawa T."/>
            <person name="Bhattacharyya M."/>
            <person name="Sandhu D."/>
            <person name="Valliyodan B."/>
            <person name="Lindquist E."/>
            <person name="Peto M."/>
            <person name="Grant D."/>
            <person name="Shu S."/>
            <person name="Goodstein D."/>
            <person name="Barry K."/>
            <person name="Futrell-Griggs M."/>
            <person name="Abernathy B."/>
            <person name="Du J."/>
            <person name="Tian Z."/>
            <person name="Zhu L."/>
            <person name="Gill N."/>
            <person name="Joshi T."/>
            <person name="Libault M."/>
            <person name="Sethuraman A."/>
            <person name="Zhang X."/>
            <person name="Shinozaki K."/>
            <person name="Nguyen H."/>
            <person name="Wing R."/>
            <person name="Cregan P."/>
            <person name="Specht J."/>
            <person name="Grimwood J."/>
            <person name="Rokhsar D."/>
            <person name="Stacey G."/>
            <person name="Shoemaker R."/>
            <person name="Jackson S."/>
        </authorList>
    </citation>
    <scope>NUCLEOTIDE SEQUENCE</scope>
    <source>
        <tissue evidence="6">Callus</tissue>
    </source>
</reference>
<dbReference type="EnsemblPlants" id="KRH16552">
    <property type="protein sequence ID" value="KRH16552"/>
    <property type="gene ID" value="GLYMA_14G161700"/>
</dbReference>
<dbReference type="AlphaFoldDB" id="K7M7D5"/>
<feature type="transmembrane region" description="Helical" evidence="5">
    <location>
        <begin position="6"/>
        <end position="24"/>
    </location>
</feature>
<dbReference type="eggNOG" id="ENOG502QRHH">
    <property type="taxonomic scope" value="Eukaryota"/>
</dbReference>
<dbReference type="PaxDb" id="3847-GLYMA14G32106.1"/>
<dbReference type="InterPro" id="IPR037185">
    <property type="entry name" value="EmrE-like"/>
</dbReference>
<dbReference type="SUPFAM" id="SSF103481">
    <property type="entry name" value="Multidrug resistance efflux transporter EmrE"/>
    <property type="match status" value="1"/>
</dbReference>
<dbReference type="Gramene" id="KRH16552">
    <property type="protein sequence ID" value="KRH16552"/>
    <property type="gene ID" value="GLYMA_14G161700"/>
</dbReference>
<evidence type="ECO:0000313" key="7">
    <source>
        <dbReference type="EnsemblPlants" id="KRH16552"/>
    </source>
</evidence>
<comment type="subcellular location">
    <subcellularLocation>
        <location evidence="1">Membrane</location>
        <topology evidence="1">Multi-pass membrane protein</topology>
    </subcellularLocation>
</comment>
<evidence type="ECO:0008006" key="9">
    <source>
        <dbReference type="Google" id="ProtNLM"/>
    </source>
</evidence>
<dbReference type="PANTHER" id="PTHR31218">
    <property type="entry name" value="WAT1-RELATED PROTEIN"/>
    <property type="match status" value="1"/>
</dbReference>
<reference evidence="6 7" key="1">
    <citation type="journal article" date="2010" name="Nature">
        <title>Genome sequence of the palaeopolyploid soybean.</title>
        <authorList>
            <person name="Schmutz J."/>
            <person name="Cannon S.B."/>
            <person name="Schlueter J."/>
            <person name="Ma J."/>
            <person name="Mitros T."/>
            <person name="Nelson W."/>
            <person name="Hyten D.L."/>
            <person name="Song Q."/>
            <person name="Thelen J.J."/>
            <person name="Cheng J."/>
            <person name="Xu D."/>
            <person name="Hellsten U."/>
            <person name="May G.D."/>
            <person name="Yu Y."/>
            <person name="Sakurai T."/>
            <person name="Umezawa T."/>
            <person name="Bhattacharyya M.K."/>
            <person name="Sandhu D."/>
            <person name="Valliyodan B."/>
            <person name="Lindquist E."/>
            <person name="Peto M."/>
            <person name="Grant D."/>
            <person name="Shu S."/>
            <person name="Goodstein D."/>
            <person name="Barry K."/>
            <person name="Futrell-Griggs M."/>
            <person name="Abernathy B."/>
            <person name="Du J."/>
            <person name="Tian Z."/>
            <person name="Zhu L."/>
            <person name="Gill N."/>
            <person name="Joshi T."/>
            <person name="Libault M."/>
            <person name="Sethuraman A."/>
            <person name="Zhang X.-C."/>
            <person name="Shinozaki K."/>
            <person name="Nguyen H.T."/>
            <person name="Wing R.A."/>
            <person name="Cregan P."/>
            <person name="Specht J."/>
            <person name="Grimwood J."/>
            <person name="Rokhsar D."/>
            <person name="Stacey G."/>
            <person name="Shoemaker R.C."/>
            <person name="Jackson S.A."/>
        </authorList>
    </citation>
    <scope>NUCLEOTIDE SEQUENCE</scope>
    <source>
        <strain evidence="7">cv. Williams 82</strain>
        <tissue evidence="6">Callus</tissue>
    </source>
</reference>
<dbReference type="InterPro" id="IPR030184">
    <property type="entry name" value="WAT1-related"/>
</dbReference>
<keyword evidence="2 5" id="KW-0812">Transmembrane</keyword>
<dbReference type="GO" id="GO:0022857">
    <property type="term" value="F:transmembrane transporter activity"/>
    <property type="evidence" value="ECO:0007669"/>
    <property type="project" value="InterPro"/>
</dbReference>
<evidence type="ECO:0000256" key="1">
    <source>
        <dbReference type="ARBA" id="ARBA00004141"/>
    </source>
</evidence>
<evidence type="ECO:0000256" key="3">
    <source>
        <dbReference type="ARBA" id="ARBA00022989"/>
    </source>
</evidence>
<keyword evidence="3 5" id="KW-1133">Transmembrane helix</keyword>
<protein>
    <recommendedName>
        <fullName evidence="9">WAT1-related protein</fullName>
    </recommendedName>
</protein>
<evidence type="ECO:0000313" key="8">
    <source>
        <dbReference type="Proteomes" id="UP000008827"/>
    </source>
</evidence>
<dbReference type="EMBL" id="CM000847">
    <property type="protein sequence ID" value="KRH16552.1"/>
    <property type="molecule type" value="Genomic_DNA"/>
</dbReference>
<evidence type="ECO:0000256" key="4">
    <source>
        <dbReference type="ARBA" id="ARBA00023136"/>
    </source>
</evidence>
<name>K7M7D5_SOYBN</name>
<organism evidence="6">
    <name type="scientific">Glycine max</name>
    <name type="common">Soybean</name>
    <name type="synonym">Glycine hispida</name>
    <dbReference type="NCBI Taxonomy" id="3847"/>
    <lineage>
        <taxon>Eukaryota</taxon>
        <taxon>Viridiplantae</taxon>
        <taxon>Streptophyta</taxon>
        <taxon>Embryophyta</taxon>
        <taxon>Tracheophyta</taxon>
        <taxon>Spermatophyta</taxon>
        <taxon>Magnoliopsida</taxon>
        <taxon>eudicotyledons</taxon>
        <taxon>Gunneridae</taxon>
        <taxon>Pentapetalae</taxon>
        <taxon>rosids</taxon>
        <taxon>fabids</taxon>
        <taxon>Fabales</taxon>
        <taxon>Fabaceae</taxon>
        <taxon>Papilionoideae</taxon>
        <taxon>50 kb inversion clade</taxon>
        <taxon>NPAAA clade</taxon>
        <taxon>indigoferoid/millettioid clade</taxon>
        <taxon>Phaseoleae</taxon>
        <taxon>Glycine</taxon>
        <taxon>Glycine subgen. Soja</taxon>
    </lineage>
</organism>
<evidence type="ECO:0000313" key="6">
    <source>
        <dbReference type="EMBL" id="KRH16552.1"/>
    </source>
</evidence>
<gene>
    <name evidence="6" type="ORF">GLYMA_14G161700</name>
</gene>
<sequence length="138" mass="15381">MEHKPFVSTIGWDMNLLAAAYAVIHFLSIWPVFVTAFNPLMMIIVAIMGAFILAKKIYLGGVIGAILIVMGLYSVLWGKHKENKEKEAEITIEVLKCCLENGMTLETMVKDVETNNDIDMQKGEASRELRVAIVVPKV</sequence>
<accession>K7M7D5</accession>
<dbReference type="InParanoid" id="K7M7D5"/>
<feature type="transmembrane region" description="Helical" evidence="5">
    <location>
        <begin position="57"/>
        <end position="76"/>
    </location>
</feature>
<feature type="transmembrane region" description="Helical" evidence="5">
    <location>
        <begin position="31"/>
        <end position="51"/>
    </location>
</feature>
<dbReference type="OMA" id="CCLENGM"/>
<reference evidence="7" key="2">
    <citation type="submission" date="2018-02" db="UniProtKB">
        <authorList>
            <consortium name="EnsemblPlants"/>
        </authorList>
    </citation>
    <scope>IDENTIFICATION</scope>
    <source>
        <strain evidence="7">Williams 82</strain>
    </source>
</reference>
<dbReference type="GO" id="GO:0016020">
    <property type="term" value="C:membrane"/>
    <property type="evidence" value="ECO:0007669"/>
    <property type="project" value="InterPro"/>
</dbReference>
<dbReference type="HOGENOM" id="CLU_140679_0_0_1"/>
<keyword evidence="4 5" id="KW-0472">Membrane</keyword>
<dbReference type="Proteomes" id="UP000008827">
    <property type="component" value="Chromosome 14"/>
</dbReference>